<dbReference type="PRINTS" id="PR00111">
    <property type="entry name" value="ABHYDROLASE"/>
</dbReference>
<dbReference type="InterPro" id="IPR000073">
    <property type="entry name" value="AB_hydrolase_1"/>
</dbReference>
<name>A0A1H8W464_9ACTN</name>
<keyword evidence="3" id="KW-1185">Reference proteome</keyword>
<protein>
    <submittedName>
        <fullName evidence="2">Pimeloyl-ACP methyl ester carboxylesterase</fullName>
    </submittedName>
</protein>
<dbReference type="Pfam" id="PF00561">
    <property type="entry name" value="Abhydrolase_1"/>
    <property type="match status" value="1"/>
</dbReference>
<dbReference type="GO" id="GO:0003824">
    <property type="term" value="F:catalytic activity"/>
    <property type="evidence" value="ECO:0007669"/>
    <property type="project" value="UniProtKB-ARBA"/>
</dbReference>
<sequence>MDPDAGLTHPPRNSALLPGGNSALLPWGNFALLRRAISRFCTARAVAGGRNAPAKGRWSTGVVTVEVVRETRMVHGHRRAFLRAGEGPALLLIHGIGNNARTWAGVIGKLAATHTVIAPDLLGHGDSDKPRGDYSIAGYANGMRDLLSVLDIEQVTVIGHSLGGGVALQFAYQFPERCQRIVLVGSGGLGSELSATLRAATLPGAEVVLTGLAGASGVLRTGLRGLEGFGRLAGWKQARDLAEAGEALLALRDVEARRAFLRTLRSVVDARGQAVTALDRLYLANAIPMLVIWGSRDPIVPISHADAVRALVPTARLEVFEDAGHWPHLDDPQRFCRVVSRFLRDTEPAAHDRDSWRALLAQEP</sequence>
<dbReference type="PANTHER" id="PTHR43798">
    <property type="entry name" value="MONOACYLGLYCEROL LIPASE"/>
    <property type="match status" value="1"/>
</dbReference>
<dbReference type="EMBL" id="FOEE01000016">
    <property type="protein sequence ID" value="SEP22426.1"/>
    <property type="molecule type" value="Genomic_DNA"/>
</dbReference>
<dbReference type="STRING" id="673521.SAMN05660991_04034"/>
<dbReference type="AlphaFoldDB" id="A0A1H8W464"/>
<dbReference type="PANTHER" id="PTHR43798:SF33">
    <property type="entry name" value="HYDROLASE, PUTATIVE (AFU_ORTHOLOGUE AFUA_2G14860)-RELATED"/>
    <property type="match status" value="1"/>
</dbReference>
<dbReference type="SUPFAM" id="SSF53474">
    <property type="entry name" value="alpha/beta-Hydrolases"/>
    <property type="match status" value="1"/>
</dbReference>
<reference evidence="3" key="1">
    <citation type="submission" date="2016-10" db="EMBL/GenBank/DDBJ databases">
        <authorList>
            <person name="Varghese N."/>
            <person name="Submissions S."/>
        </authorList>
    </citation>
    <scope>NUCLEOTIDE SEQUENCE [LARGE SCALE GENOMIC DNA]</scope>
    <source>
        <strain evidence="3">DSM 45413</strain>
    </source>
</reference>
<evidence type="ECO:0000313" key="2">
    <source>
        <dbReference type="EMBL" id="SEP22426.1"/>
    </source>
</evidence>
<evidence type="ECO:0000259" key="1">
    <source>
        <dbReference type="Pfam" id="PF00561"/>
    </source>
</evidence>
<evidence type="ECO:0000313" key="3">
    <source>
        <dbReference type="Proteomes" id="UP000198960"/>
    </source>
</evidence>
<proteinExistence type="predicted"/>
<dbReference type="InterPro" id="IPR029058">
    <property type="entry name" value="AB_hydrolase_fold"/>
</dbReference>
<dbReference type="GO" id="GO:0016020">
    <property type="term" value="C:membrane"/>
    <property type="evidence" value="ECO:0007669"/>
    <property type="project" value="TreeGrafter"/>
</dbReference>
<feature type="domain" description="AB hydrolase-1" evidence="1">
    <location>
        <begin position="88"/>
        <end position="332"/>
    </location>
</feature>
<accession>A0A1H8W464</accession>
<gene>
    <name evidence="2" type="ORF">SAMN05660991_04034</name>
</gene>
<dbReference type="Gene3D" id="3.40.50.1820">
    <property type="entry name" value="alpha/beta hydrolase"/>
    <property type="match status" value="1"/>
</dbReference>
<dbReference type="InterPro" id="IPR050266">
    <property type="entry name" value="AB_hydrolase_sf"/>
</dbReference>
<dbReference type="Proteomes" id="UP000198960">
    <property type="component" value="Unassembled WGS sequence"/>
</dbReference>
<organism evidence="2 3">
    <name type="scientific">Trujillonella endophytica</name>
    <dbReference type="NCBI Taxonomy" id="673521"/>
    <lineage>
        <taxon>Bacteria</taxon>
        <taxon>Bacillati</taxon>
        <taxon>Actinomycetota</taxon>
        <taxon>Actinomycetes</taxon>
        <taxon>Geodermatophilales</taxon>
        <taxon>Geodermatophilaceae</taxon>
        <taxon>Trujillonella</taxon>
    </lineage>
</organism>